<reference evidence="1" key="2">
    <citation type="journal article" date="2023" name="Plants (Basel)">
        <title>Annotation of the Turnera subulata (Passifloraceae) Draft Genome Reveals the S-Locus Evolved after the Divergence of Turneroideae from Passifloroideae in a Stepwise Manner.</title>
        <authorList>
            <person name="Henning P.M."/>
            <person name="Roalson E.H."/>
            <person name="Mir W."/>
            <person name="McCubbin A.G."/>
            <person name="Shore J.S."/>
        </authorList>
    </citation>
    <scope>NUCLEOTIDE SEQUENCE</scope>
    <source>
        <strain evidence="1">F60SS</strain>
    </source>
</reference>
<proteinExistence type="predicted"/>
<protein>
    <submittedName>
        <fullName evidence="1">Uncharacterized protein</fullName>
    </submittedName>
</protein>
<sequence>MKSLELKLLFSISTRFHSHLLCSPTILSHSLHLPPSSPATSVCTCHHCRRSIASSP</sequence>
<organism evidence="1 2">
    <name type="scientific">Turnera subulata</name>
    <dbReference type="NCBI Taxonomy" id="218843"/>
    <lineage>
        <taxon>Eukaryota</taxon>
        <taxon>Viridiplantae</taxon>
        <taxon>Streptophyta</taxon>
        <taxon>Embryophyta</taxon>
        <taxon>Tracheophyta</taxon>
        <taxon>Spermatophyta</taxon>
        <taxon>Magnoliopsida</taxon>
        <taxon>eudicotyledons</taxon>
        <taxon>Gunneridae</taxon>
        <taxon>Pentapetalae</taxon>
        <taxon>rosids</taxon>
        <taxon>fabids</taxon>
        <taxon>Malpighiales</taxon>
        <taxon>Passifloraceae</taxon>
        <taxon>Turnera</taxon>
    </lineage>
</organism>
<evidence type="ECO:0000313" key="2">
    <source>
        <dbReference type="Proteomes" id="UP001141552"/>
    </source>
</evidence>
<accession>A0A9Q0FZP1</accession>
<gene>
    <name evidence="1" type="ORF">Tsubulata_041797</name>
</gene>
<evidence type="ECO:0000313" key="1">
    <source>
        <dbReference type="EMBL" id="KAJ4840537.1"/>
    </source>
</evidence>
<reference evidence="1" key="1">
    <citation type="submission" date="2022-02" db="EMBL/GenBank/DDBJ databases">
        <authorList>
            <person name="Henning P.M."/>
            <person name="McCubbin A.G."/>
            <person name="Shore J.S."/>
        </authorList>
    </citation>
    <scope>NUCLEOTIDE SEQUENCE</scope>
    <source>
        <strain evidence="1">F60SS</strain>
        <tissue evidence="1">Leaves</tissue>
    </source>
</reference>
<dbReference type="AlphaFoldDB" id="A0A9Q0FZP1"/>
<keyword evidence="2" id="KW-1185">Reference proteome</keyword>
<name>A0A9Q0FZP1_9ROSI</name>
<dbReference type="Proteomes" id="UP001141552">
    <property type="component" value="Unassembled WGS sequence"/>
</dbReference>
<comment type="caution">
    <text evidence="1">The sequence shown here is derived from an EMBL/GenBank/DDBJ whole genome shotgun (WGS) entry which is preliminary data.</text>
</comment>
<dbReference type="EMBL" id="JAKUCV010003027">
    <property type="protein sequence ID" value="KAJ4840537.1"/>
    <property type="molecule type" value="Genomic_DNA"/>
</dbReference>